<evidence type="ECO:0000256" key="3">
    <source>
        <dbReference type="ARBA" id="ARBA00022741"/>
    </source>
</evidence>
<dbReference type="Proteomes" id="UP001056708">
    <property type="component" value="Chromosome"/>
</dbReference>
<comment type="catalytic activity">
    <reaction evidence="6">
        <text>acetate + ATP = acetyl phosphate + ADP</text>
        <dbReference type="Rhea" id="RHEA:11352"/>
        <dbReference type="ChEBI" id="CHEBI:22191"/>
        <dbReference type="ChEBI" id="CHEBI:30089"/>
        <dbReference type="ChEBI" id="CHEBI:30616"/>
        <dbReference type="ChEBI" id="CHEBI:456216"/>
        <dbReference type="EC" id="2.7.2.1"/>
    </reaction>
</comment>
<feature type="binding site" evidence="6">
    <location>
        <begin position="337"/>
        <end position="341"/>
    </location>
    <ligand>
        <name>ATP</name>
        <dbReference type="ChEBI" id="CHEBI:30616"/>
    </ligand>
</feature>
<evidence type="ECO:0000256" key="4">
    <source>
        <dbReference type="ARBA" id="ARBA00022777"/>
    </source>
</evidence>
<dbReference type="SUPFAM" id="SSF53067">
    <property type="entry name" value="Actin-like ATPase domain"/>
    <property type="match status" value="2"/>
</dbReference>
<comment type="subunit">
    <text evidence="6">Homodimer.</text>
</comment>
<keyword evidence="6" id="KW-0460">Magnesium</keyword>
<organism evidence="8 9">
    <name type="scientific">Phormidium yuhuli AB48</name>
    <dbReference type="NCBI Taxonomy" id="2940671"/>
    <lineage>
        <taxon>Bacteria</taxon>
        <taxon>Bacillati</taxon>
        <taxon>Cyanobacteriota</taxon>
        <taxon>Cyanophyceae</taxon>
        <taxon>Oscillatoriophycideae</taxon>
        <taxon>Oscillatoriales</taxon>
        <taxon>Oscillatoriaceae</taxon>
        <taxon>Phormidium</taxon>
        <taxon>Phormidium yuhuli</taxon>
    </lineage>
</organism>
<feature type="binding site" evidence="6">
    <location>
        <position position="14"/>
    </location>
    <ligand>
        <name>ATP</name>
        <dbReference type="ChEBI" id="CHEBI:30616"/>
    </ligand>
</feature>
<dbReference type="PIRSF" id="PIRSF000722">
    <property type="entry name" value="Acetate_prop_kin"/>
    <property type="match status" value="1"/>
</dbReference>
<accession>A0ABY5AL87</accession>
<dbReference type="InterPro" id="IPR000890">
    <property type="entry name" value="Aliphatic_acid_kin_short-chain"/>
</dbReference>
<feature type="binding site" evidence="6">
    <location>
        <begin position="214"/>
        <end position="218"/>
    </location>
    <ligand>
        <name>ATP</name>
        <dbReference type="ChEBI" id="CHEBI:30616"/>
    </ligand>
</feature>
<keyword evidence="4 6" id="KW-0418">Kinase</keyword>
<evidence type="ECO:0000256" key="5">
    <source>
        <dbReference type="ARBA" id="ARBA00022840"/>
    </source>
</evidence>
<dbReference type="GO" id="GO:0016301">
    <property type="term" value="F:kinase activity"/>
    <property type="evidence" value="ECO:0007669"/>
    <property type="project" value="UniProtKB-KW"/>
</dbReference>
<name>A0ABY5AL87_9CYAN</name>
<keyword evidence="2 6" id="KW-0808">Transferase</keyword>
<comment type="cofactor">
    <cofactor evidence="6">
        <name>Mg(2+)</name>
        <dbReference type="ChEBI" id="CHEBI:18420"/>
    </cofactor>
    <cofactor evidence="6">
        <name>Mn(2+)</name>
        <dbReference type="ChEBI" id="CHEBI:29035"/>
    </cofactor>
    <text evidence="6">Mg(2+). Can also accept Mn(2+).</text>
</comment>
<proteinExistence type="inferred from homology"/>
<dbReference type="PRINTS" id="PR00471">
    <property type="entry name" value="ACETATEKNASE"/>
</dbReference>
<feature type="binding site" evidence="6">
    <location>
        <position position="390"/>
    </location>
    <ligand>
        <name>Mg(2+)</name>
        <dbReference type="ChEBI" id="CHEBI:18420"/>
    </ligand>
</feature>
<keyword evidence="6" id="KW-0963">Cytoplasm</keyword>
<feature type="site" description="Transition state stabilizer" evidence="6">
    <location>
        <position position="186"/>
    </location>
</feature>
<comment type="function">
    <text evidence="6">Catalyzes the formation of acetyl phosphate from acetate and ATP. Can also catalyze the reverse reaction.</text>
</comment>
<evidence type="ECO:0000313" key="8">
    <source>
        <dbReference type="EMBL" id="USR89974.1"/>
    </source>
</evidence>
<evidence type="ECO:0000313" key="9">
    <source>
        <dbReference type="Proteomes" id="UP001056708"/>
    </source>
</evidence>
<dbReference type="EC" id="2.7.2.1" evidence="6"/>
<evidence type="ECO:0000256" key="2">
    <source>
        <dbReference type="ARBA" id="ARBA00022679"/>
    </source>
</evidence>
<evidence type="ECO:0000256" key="1">
    <source>
        <dbReference type="ARBA" id="ARBA00008748"/>
    </source>
</evidence>
<dbReference type="InterPro" id="IPR043129">
    <property type="entry name" value="ATPase_NBD"/>
</dbReference>
<dbReference type="Gene3D" id="3.30.420.40">
    <property type="match status" value="2"/>
</dbReference>
<dbReference type="PANTHER" id="PTHR21060">
    <property type="entry name" value="ACETATE KINASE"/>
    <property type="match status" value="1"/>
</dbReference>
<feature type="binding site" evidence="6">
    <location>
        <begin position="289"/>
        <end position="291"/>
    </location>
    <ligand>
        <name>ATP</name>
        <dbReference type="ChEBI" id="CHEBI:30616"/>
    </ligand>
</feature>
<comment type="subcellular location">
    <subcellularLocation>
        <location evidence="6">Cytoplasm</location>
    </subcellularLocation>
</comment>
<dbReference type="PANTHER" id="PTHR21060:SF15">
    <property type="entry name" value="ACETATE KINASE-RELATED"/>
    <property type="match status" value="1"/>
</dbReference>
<keyword evidence="6" id="KW-0479">Metal-binding</keyword>
<sequence length="405" mass="43426">MKVLVLNAGSSSQKSCLYDLPEGAFPETAAEPIWEAMVDWGIHPDYGQLTVTAQGTEHEIRLSRDTPNHGLEEMLATLVQGETPVLGALTEISIVGHRVVHGGDRYCQATLIDEAVKQTIEELIPLAPNHNPAHLEEILGVEAVLGDVPQVAVFDTAFHTSIPAAAATYPIPYDWFEKGIRRYGFHGISHRYCAQQAATLVGKPLESLRMITAHLGNGCSLTAVRGGESVNTTMGFTPLEGLMMGTRSGSIDPAIPLYLMTQMGVEASEVDRLLNKQSGLKGIFGPSGDLREILQAREGGDERARLAFEMYVLRLQGAIAALIPQLGGLDVLAFTAGVGENSAAVRSATCAGFEFLGLELDESKNQGSAKNSRISTANSGVAVVVVHAQEDWAIARECWQLARCP</sequence>
<comment type="similarity">
    <text evidence="1 6 7">Belongs to the acetokinase family.</text>
</comment>
<dbReference type="CDD" id="cd24010">
    <property type="entry name" value="ASKHA_NBD_AcK_PK"/>
    <property type="match status" value="1"/>
</dbReference>
<gene>
    <name evidence="6" type="primary">ackA</name>
    <name evidence="8" type="ORF">NEA10_14070</name>
</gene>
<reference evidence="8" key="1">
    <citation type="submission" date="2022-06" db="EMBL/GenBank/DDBJ databases">
        <title>Genome sequence of Phormidium yuhuli AB48 isolated from an industrial photobioreactor environment.</title>
        <authorList>
            <person name="Qiu Y."/>
            <person name="Noonan A.J.C."/>
            <person name="Dofher K."/>
            <person name="Koch M."/>
            <person name="Kieft B."/>
            <person name="Lin X."/>
            <person name="Ziels R.M."/>
            <person name="Hallam S.J."/>
        </authorList>
    </citation>
    <scope>NUCLEOTIDE SEQUENCE</scope>
    <source>
        <strain evidence="8">AB48</strain>
    </source>
</reference>
<feature type="site" description="Transition state stabilizer" evidence="6">
    <location>
        <position position="247"/>
    </location>
</feature>
<keyword evidence="9" id="KW-1185">Reference proteome</keyword>
<dbReference type="InterPro" id="IPR004372">
    <property type="entry name" value="Ac/propionate_kinase"/>
</dbReference>
<evidence type="ECO:0000256" key="6">
    <source>
        <dbReference type="HAMAP-Rule" id="MF_00020"/>
    </source>
</evidence>
<keyword evidence="3 6" id="KW-0547">Nucleotide-binding</keyword>
<feature type="active site" description="Proton donor/acceptor" evidence="6">
    <location>
        <position position="155"/>
    </location>
</feature>
<keyword evidence="5 6" id="KW-0067">ATP-binding</keyword>
<dbReference type="NCBIfam" id="TIGR00016">
    <property type="entry name" value="ackA"/>
    <property type="match status" value="1"/>
</dbReference>
<dbReference type="EMBL" id="CP098611">
    <property type="protein sequence ID" value="USR89974.1"/>
    <property type="molecule type" value="Genomic_DNA"/>
</dbReference>
<dbReference type="PROSITE" id="PS01075">
    <property type="entry name" value="ACETATE_KINASE_1"/>
    <property type="match status" value="1"/>
</dbReference>
<feature type="binding site" evidence="6">
    <location>
        <position position="98"/>
    </location>
    <ligand>
        <name>substrate</name>
    </ligand>
</feature>
<dbReference type="PROSITE" id="PS01076">
    <property type="entry name" value="ACETATE_KINASE_2"/>
    <property type="match status" value="1"/>
</dbReference>
<evidence type="ECO:0000256" key="7">
    <source>
        <dbReference type="RuleBase" id="RU003835"/>
    </source>
</evidence>
<comment type="pathway">
    <text evidence="6">Metabolic intermediate biosynthesis; acetyl-CoA biosynthesis; acetyl-CoA from acetate: step 1/2.</text>
</comment>
<dbReference type="HAMAP" id="MF_00020">
    <property type="entry name" value="Acetate_kinase"/>
    <property type="match status" value="1"/>
</dbReference>
<feature type="binding site" evidence="6">
    <location>
        <position position="7"/>
    </location>
    <ligand>
        <name>Mg(2+)</name>
        <dbReference type="ChEBI" id="CHEBI:18420"/>
    </ligand>
</feature>
<protein>
    <recommendedName>
        <fullName evidence="6">Acetate kinase</fullName>
        <ecNumber evidence="6">2.7.2.1</ecNumber>
    </recommendedName>
    <alternativeName>
        <fullName evidence="6">Acetokinase</fullName>
    </alternativeName>
</protein>
<dbReference type="InterPro" id="IPR023865">
    <property type="entry name" value="Aliphatic_acid_kinase_CS"/>
</dbReference>
<dbReference type="Pfam" id="PF00871">
    <property type="entry name" value="Acetate_kinase"/>
    <property type="match status" value="1"/>
</dbReference>
<dbReference type="RefSeq" id="WP_252661436.1">
    <property type="nucleotide sequence ID" value="NZ_CP098611.1"/>
</dbReference>